<name>S9R3M0_9RHOB</name>
<organism evidence="1 2">
    <name type="scientific">Rubellimicrobium thermophilum DSM 16684</name>
    <dbReference type="NCBI Taxonomy" id="1123069"/>
    <lineage>
        <taxon>Bacteria</taxon>
        <taxon>Pseudomonadati</taxon>
        <taxon>Pseudomonadota</taxon>
        <taxon>Alphaproteobacteria</taxon>
        <taxon>Rhodobacterales</taxon>
        <taxon>Roseobacteraceae</taxon>
        <taxon>Rubellimicrobium</taxon>
    </lineage>
</organism>
<dbReference type="STRING" id="1123069.ruthe_01322"/>
<dbReference type="Proteomes" id="UP000015346">
    <property type="component" value="Unassembled WGS sequence"/>
</dbReference>
<reference evidence="1 2" key="1">
    <citation type="journal article" date="2013" name="Stand. Genomic Sci.">
        <title>Genome sequence of the reddish-pigmented Rubellimicrobium thermophilum type strain (DSM 16684(T)), a member of the Roseobacter clade.</title>
        <authorList>
            <person name="Fiebig A."/>
            <person name="Riedel T."/>
            <person name="Gronow S."/>
            <person name="Petersen J."/>
            <person name="Klenk H.P."/>
            <person name="Goker M."/>
        </authorList>
    </citation>
    <scope>NUCLEOTIDE SEQUENCE [LARGE SCALE GENOMIC DNA]</scope>
    <source>
        <strain evidence="1 2">DSM 16684</strain>
    </source>
</reference>
<dbReference type="HOGENOM" id="CLU_114076_2_1_5"/>
<proteinExistence type="predicted"/>
<dbReference type="AlphaFoldDB" id="S9R3M0"/>
<keyword evidence="2" id="KW-1185">Reference proteome</keyword>
<accession>S9R3M0</accession>
<dbReference type="EMBL" id="AOLV01000010">
    <property type="protein sequence ID" value="EPX86507.1"/>
    <property type="molecule type" value="Genomic_DNA"/>
</dbReference>
<sequence length="120" mass="12247">MARLIATSPFEGLSLPLAIGGARLSAVDPGPAWSVAPFRGHEAAVSRLLGGAMLPDPGQVLAWGEGRMIWVAPGRFLLAGRPPPEGLSAHASVVEQGDGLAVAVLEGSAAQDVLARLRPP</sequence>
<evidence type="ECO:0000313" key="1">
    <source>
        <dbReference type="EMBL" id="EPX86507.1"/>
    </source>
</evidence>
<gene>
    <name evidence="1" type="ORF">ruthe_01322</name>
</gene>
<dbReference type="OrthoDB" id="7350722at2"/>
<dbReference type="RefSeq" id="WP_021097415.1">
    <property type="nucleotide sequence ID" value="NZ_KE557320.1"/>
</dbReference>
<protein>
    <submittedName>
        <fullName evidence="1">Uncharacterized protein</fullName>
    </submittedName>
</protein>
<evidence type="ECO:0000313" key="2">
    <source>
        <dbReference type="Proteomes" id="UP000015346"/>
    </source>
</evidence>
<comment type="caution">
    <text evidence="1">The sequence shown here is derived from an EMBL/GenBank/DDBJ whole genome shotgun (WGS) entry which is preliminary data.</text>
</comment>